<dbReference type="AlphaFoldDB" id="A0A4R3KTV6"/>
<evidence type="ECO:0000313" key="2">
    <source>
        <dbReference type="Proteomes" id="UP000294567"/>
    </source>
</evidence>
<gene>
    <name evidence="1" type="ORF">EDD65_107134</name>
</gene>
<protein>
    <submittedName>
        <fullName evidence="1">Late competence development protein ComFB</fullName>
    </submittedName>
</protein>
<comment type="caution">
    <text evidence="1">The sequence shown here is derived from an EMBL/GenBank/DDBJ whole genome shotgun (WGS) entry which is preliminary data.</text>
</comment>
<reference evidence="1 2" key="1">
    <citation type="submission" date="2019-03" db="EMBL/GenBank/DDBJ databases">
        <title>Genomic Encyclopedia of Type Strains, Phase IV (KMG-IV): sequencing the most valuable type-strain genomes for metagenomic binning, comparative biology and taxonomic classification.</title>
        <authorList>
            <person name="Goeker M."/>
        </authorList>
    </citation>
    <scope>NUCLEOTIDE SEQUENCE [LARGE SCALE GENOMIC DNA]</scope>
    <source>
        <strain evidence="1 2">DSM 26752</strain>
    </source>
</reference>
<accession>A0A4R3KTV6</accession>
<sequence>MQNYMEILVNEVFNEVKEKYNICSNKNCENDIKATALNNLPPAYFLSSASEGEKKAFLLDRQRKITVLTKITEAVDIVCSKCEHKKKRG</sequence>
<organism evidence="1 2">
    <name type="scientific">Keratinibaculum paraultunense</name>
    <dbReference type="NCBI Taxonomy" id="1278232"/>
    <lineage>
        <taxon>Bacteria</taxon>
        <taxon>Bacillati</taxon>
        <taxon>Bacillota</taxon>
        <taxon>Tissierellia</taxon>
        <taxon>Tissierellales</taxon>
        <taxon>Tepidimicrobiaceae</taxon>
        <taxon>Keratinibaculum</taxon>
    </lineage>
</organism>
<name>A0A4R3KTV6_9FIRM</name>
<keyword evidence="2" id="KW-1185">Reference proteome</keyword>
<dbReference type="RefSeq" id="WP_132027865.1">
    <property type="nucleotide sequence ID" value="NZ_CP068564.1"/>
</dbReference>
<dbReference type="InterPro" id="IPR019657">
    <property type="entry name" value="ComFB"/>
</dbReference>
<proteinExistence type="predicted"/>
<dbReference type="Pfam" id="PF10719">
    <property type="entry name" value="ComFB"/>
    <property type="match status" value="1"/>
</dbReference>
<evidence type="ECO:0000313" key="1">
    <source>
        <dbReference type="EMBL" id="TCS88777.1"/>
    </source>
</evidence>
<dbReference type="EMBL" id="SMAE01000007">
    <property type="protein sequence ID" value="TCS88777.1"/>
    <property type="molecule type" value="Genomic_DNA"/>
</dbReference>
<dbReference type="OrthoDB" id="1707900at2"/>
<dbReference type="Proteomes" id="UP000294567">
    <property type="component" value="Unassembled WGS sequence"/>
</dbReference>